<keyword evidence="2" id="KW-1185">Reference proteome</keyword>
<organism evidence="1 2">
    <name type="scientific">Entomophthora muscae</name>
    <dbReference type="NCBI Taxonomy" id="34485"/>
    <lineage>
        <taxon>Eukaryota</taxon>
        <taxon>Fungi</taxon>
        <taxon>Fungi incertae sedis</taxon>
        <taxon>Zoopagomycota</taxon>
        <taxon>Entomophthoromycotina</taxon>
        <taxon>Entomophthoromycetes</taxon>
        <taxon>Entomophthorales</taxon>
        <taxon>Entomophthoraceae</taxon>
        <taxon>Entomophthora</taxon>
    </lineage>
</organism>
<protein>
    <submittedName>
        <fullName evidence="1">Uncharacterized protein</fullName>
    </submittedName>
</protein>
<reference evidence="1" key="1">
    <citation type="submission" date="2022-04" db="EMBL/GenBank/DDBJ databases">
        <title>Genome of the entomopathogenic fungus Entomophthora muscae.</title>
        <authorList>
            <person name="Elya C."/>
            <person name="Lovett B.R."/>
            <person name="Lee E."/>
            <person name="Macias A.M."/>
            <person name="Hajek A.E."/>
            <person name="De Bivort B.L."/>
            <person name="Kasson M.T."/>
            <person name="De Fine Licht H.H."/>
            <person name="Stajich J.E."/>
        </authorList>
    </citation>
    <scope>NUCLEOTIDE SEQUENCE</scope>
    <source>
        <strain evidence="1">Berkeley</strain>
    </source>
</reference>
<accession>A0ACC2S3X6</accession>
<sequence>MFEKCLLHVFERSFSLYKVILCCPTQAGFHKGSALSLMISTVMNYVFGMALTQRNTSTGVLFLIMSLFMNDSSKITVNDELSCFVPKECGLFQGSILLPLLFDIFINDAALALMFAFPVNEIRYHTALFFADNIKIQHKDSLEL</sequence>
<dbReference type="Proteomes" id="UP001165960">
    <property type="component" value="Unassembled WGS sequence"/>
</dbReference>
<name>A0ACC2S3X6_9FUNG</name>
<evidence type="ECO:0000313" key="1">
    <source>
        <dbReference type="EMBL" id="KAJ9056978.1"/>
    </source>
</evidence>
<gene>
    <name evidence="1" type="ORF">DSO57_1026925</name>
</gene>
<evidence type="ECO:0000313" key="2">
    <source>
        <dbReference type="Proteomes" id="UP001165960"/>
    </source>
</evidence>
<proteinExistence type="predicted"/>
<comment type="caution">
    <text evidence="1">The sequence shown here is derived from an EMBL/GenBank/DDBJ whole genome shotgun (WGS) entry which is preliminary data.</text>
</comment>
<dbReference type="EMBL" id="QTSX02005840">
    <property type="protein sequence ID" value="KAJ9056978.1"/>
    <property type="molecule type" value="Genomic_DNA"/>
</dbReference>